<feature type="domain" description="Ketoreductase" evidence="2">
    <location>
        <begin position="7"/>
        <end position="181"/>
    </location>
</feature>
<reference evidence="3 4" key="1">
    <citation type="submission" date="2020-02" db="EMBL/GenBank/DDBJ databases">
        <title>Genome sequence of the type strain CCBAU10050 of Rhizobium daejeonense.</title>
        <authorList>
            <person name="Gao J."/>
            <person name="Sun J."/>
        </authorList>
    </citation>
    <scope>NUCLEOTIDE SEQUENCE [LARGE SCALE GENOMIC DNA]</scope>
    <source>
        <strain evidence="3 4">CCBAU10050</strain>
    </source>
</reference>
<dbReference type="AlphaFoldDB" id="A0A6M1RVN8"/>
<dbReference type="SUPFAM" id="SSF51735">
    <property type="entry name" value="NAD(P)-binding Rossmann-fold domains"/>
    <property type="match status" value="1"/>
</dbReference>
<evidence type="ECO:0000313" key="4">
    <source>
        <dbReference type="Proteomes" id="UP000477849"/>
    </source>
</evidence>
<comment type="similarity">
    <text evidence="1">Belongs to the short-chain dehydrogenases/reductases (SDR) family.</text>
</comment>
<name>A0A6M1RVN8_9HYPH</name>
<dbReference type="PANTHER" id="PTHR43975">
    <property type="entry name" value="ZGC:101858"/>
    <property type="match status" value="1"/>
</dbReference>
<sequence length="249" mass="25610">MTRLANKTALITGGTSGIGLETARQFIAEGARVAITGTNPKTIETARAELGATVLIIRADASDVAAQKTVAAEIEKTFGQLDIVFINAGVADLRPIENWAEADFDRTFDINVKGPFFLVQALLPLLSNPASIVLNTSVNAHVGMPTSSVYGASKAALLSMARTLSGELIGRGIRVNAVSPGPIATPLYGKLGLSEEGTKAMAAGVLAQVPAGRFGTPSEVAKAVVFLASDEASFTVGAELQIDGGMGTL</sequence>
<dbReference type="InterPro" id="IPR036291">
    <property type="entry name" value="NAD(P)-bd_dom_sf"/>
</dbReference>
<dbReference type="InterPro" id="IPR057326">
    <property type="entry name" value="KR_dom"/>
</dbReference>
<organism evidence="3 4">
    <name type="scientific">Rhizobium daejeonense</name>
    <dbReference type="NCBI Taxonomy" id="240521"/>
    <lineage>
        <taxon>Bacteria</taxon>
        <taxon>Pseudomonadati</taxon>
        <taxon>Pseudomonadota</taxon>
        <taxon>Alphaproteobacteria</taxon>
        <taxon>Hyphomicrobiales</taxon>
        <taxon>Rhizobiaceae</taxon>
        <taxon>Rhizobium/Agrobacterium group</taxon>
        <taxon>Rhizobium</taxon>
    </lineage>
</organism>
<dbReference type="EMBL" id="JAAKZH010000007">
    <property type="protein sequence ID" value="NGO65784.1"/>
    <property type="molecule type" value="Genomic_DNA"/>
</dbReference>
<dbReference type="FunFam" id="3.40.50.720:FF:000084">
    <property type="entry name" value="Short-chain dehydrogenase reductase"/>
    <property type="match status" value="1"/>
</dbReference>
<keyword evidence="4" id="KW-1185">Reference proteome</keyword>
<evidence type="ECO:0000313" key="3">
    <source>
        <dbReference type="EMBL" id="NGO65784.1"/>
    </source>
</evidence>
<dbReference type="PANTHER" id="PTHR43975:SF2">
    <property type="entry name" value="EG:BACR7A4.14 PROTEIN-RELATED"/>
    <property type="match status" value="1"/>
</dbReference>
<dbReference type="InterPro" id="IPR002347">
    <property type="entry name" value="SDR_fam"/>
</dbReference>
<accession>A0A6M1RVN8</accession>
<gene>
    <name evidence="3" type="ORF">G6N76_19100</name>
</gene>
<dbReference type="Proteomes" id="UP000477849">
    <property type="component" value="Unassembled WGS sequence"/>
</dbReference>
<proteinExistence type="inferred from homology"/>
<dbReference type="NCBIfam" id="NF005075">
    <property type="entry name" value="PRK06500.1"/>
    <property type="match status" value="1"/>
</dbReference>
<protein>
    <submittedName>
        <fullName evidence="3">SDR family oxidoreductase</fullName>
    </submittedName>
</protein>
<dbReference type="Pfam" id="PF13561">
    <property type="entry name" value="adh_short_C2"/>
    <property type="match status" value="1"/>
</dbReference>
<dbReference type="PRINTS" id="PR00081">
    <property type="entry name" value="GDHRDH"/>
</dbReference>
<dbReference type="PROSITE" id="PS00061">
    <property type="entry name" value="ADH_SHORT"/>
    <property type="match status" value="1"/>
</dbReference>
<evidence type="ECO:0000256" key="1">
    <source>
        <dbReference type="ARBA" id="ARBA00006484"/>
    </source>
</evidence>
<dbReference type="SMART" id="SM00822">
    <property type="entry name" value="PKS_KR"/>
    <property type="match status" value="1"/>
</dbReference>
<dbReference type="Gene3D" id="3.40.50.720">
    <property type="entry name" value="NAD(P)-binding Rossmann-like Domain"/>
    <property type="match status" value="1"/>
</dbReference>
<dbReference type="InterPro" id="IPR020904">
    <property type="entry name" value="Sc_DH/Rdtase_CS"/>
</dbReference>
<dbReference type="RefSeq" id="WP_163898156.1">
    <property type="nucleotide sequence ID" value="NZ_CP048425.1"/>
</dbReference>
<dbReference type="CDD" id="cd05233">
    <property type="entry name" value="SDR_c"/>
    <property type="match status" value="1"/>
</dbReference>
<evidence type="ECO:0000259" key="2">
    <source>
        <dbReference type="SMART" id="SM00822"/>
    </source>
</evidence>
<comment type="caution">
    <text evidence="3">The sequence shown here is derived from an EMBL/GenBank/DDBJ whole genome shotgun (WGS) entry which is preliminary data.</text>
</comment>